<accession>G8WPC9</accession>
<evidence type="ECO:0000313" key="2">
    <source>
        <dbReference type="EMBL" id="AEW94631.1"/>
    </source>
</evidence>
<dbReference type="KEGG" id="sct:SCAT_2277"/>
<dbReference type="RefSeq" id="WP_014143023.1">
    <property type="nucleotide sequence ID" value="NC_016111.1"/>
</dbReference>
<protein>
    <submittedName>
        <fullName evidence="2">Uncharacterized protein</fullName>
    </submittedName>
</protein>
<dbReference type="EMBL" id="CP003219">
    <property type="protein sequence ID" value="AEW94631.1"/>
    <property type="molecule type" value="Genomic_DNA"/>
</dbReference>
<dbReference type="OrthoDB" id="3383452at2"/>
<reference evidence="3" key="1">
    <citation type="submission" date="2011-12" db="EMBL/GenBank/DDBJ databases">
        <title>Complete genome sequence of Streptomyces cattleya strain DSM 46488.</title>
        <authorList>
            <person name="Ou H.-Y."/>
            <person name="Li P."/>
            <person name="Zhao C."/>
            <person name="O'Hagan D."/>
            <person name="Deng Z."/>
        </authorList>
    </citation>
    <scope>NUCLEOTIDE SEQUENCE [LARGE SCALE GENOMIC DNA]</scope>
    <source>
        <strain evidence="3">ATCC 35852 / DSM 46488 / JCM 4925 / NBRC 14057 / NRRL 8057</strain>
    </source>
</reference>
<feature type="region of interest" description="Disordered" evidence="1">
    <location>
        <begin position="250"/>
        <end position="274"/>
    </location>
</feature>
<dbReference type="eggNOG" id="ENOG50336MN">
    <property type="taxonomic scope" value="Bacteria"/>
</dbReference>
<keyword evidence="3" id="KW-1185">Reference proteome</keyword>
<dbReference type="HOGENOM" id="CLU_059554_0_0_11"/>
<feature type="region of interest" description="Disordered" evidence="1">
    <location>
        <begin position="89"/>
        <end position="185"/>
    </location>
</feature>
<gene>
    <name evidence="2" type="ordered locus">SCATT_22600</name>
</gene>
<organism evidence="2 3">
    <name type="scientific">Streptantibioticus cattleyicolor (strain ATCC 35852 / DSM 46488 / JCM 4925 / NBRC 14057 / NRRL 8057)</name>
    <name type="common">Streptomyces cattleya</name>
    <dbReference type="NCBI Taxonomy" id="1003195"/>
    <lineage>
        <taxon>Bacteria</taxon>
        <taxon>Bacillati</taxon>
        <taxon>Actinomycetota</taxon>
        <taxon>Actinomycetes</taxon>
        <taxon>Kitasatosporales</taxon>
        <taxon>Streptomycetaceae</taxon>
        <taxon>Streptantibioticus</taxon>
    </lineage>
</organism>
<sequence length="294" mass="32709">MPWVRLDDRFPSNRKIRLLSDAAFRLYVSAICWSAENLTDGVVKTAELRLVADVRSARRHAKELVESSLWEELPDGWRIHDYHEYQPTAEQVRADRKAKAARQQRWRERQKGAPAPASTDQPATGVDASTDASRDASHDAERDAAPRARVPDPTRPAPIGGTQREHSDRRGDPGPALSLIPTGWQPSRDDIAAAQQARLAAGRPALTGAELAEVTRKFVRRQHADRRQAANWGARWQEWAERERPTPQMQGAFLVPLPGGADQPPLDRAAAARRAARHELDRIADELRANGGPS</sequence>
<name>F8JY55_STREN</name>
<dbReference type="Proteomes" id="UP000007842">
    <property type="component" value="Chromosome"/>
</dbReference>
<dbReference type="KEGG" id="scy:SCATT_22600"/>
<evidence type="ECO:0000313" key="3">
    <source>
        <dbReference type="Proteomes" id="UP000007842"/>
    </source>
</evidence>
<accession>F8JY55</accession>
<dbReference type="STRING" id="1003195.SCATT_22600"/>
<proteinExistence type="predicted"/>
<dbReference type="PATRIC" id="fig|1003195.11.peg.3790"/>
<dbReference type="AlphaFoldDB" id="F8JY55"/>
<evidence type="ECO:0000256" key="1">
    <source>
        <dbReference type="SAM" id="MobiDB-lite"/>
    </source>
</evidence>
<feature type="compositionally biased region" description="Basic and acidic residues" evidence="1">
    <location>
        <begin position="163"/>
        <end position="172"/>
    </location>
</feature>
<feature type="compositionally biased region" description="Basic and acidic residues" evidence="1">
    <location>
        <begin position="132"/>
        <end position="152"/>
    </location>
</feature>